<evidence type="ECO:0000256" key="11">
    <source>
        <dbReference type="ARBA" id="ARBA00049191"/>
    </source>
</evidence>
<comment type="cofactor">
    <cofactor evidence="13">
        <name>Mg(2+)</name>
        <dbReference type="ChEBI" id="CHEBI:18420"/>
    </cofactor>
</comment>
<dbReference type="Pfam" id="PF17837">
    <property type="entry name" value="4PPT_N"/>
    <property type="match status" value="1"/>
</dbReference>
<evidence type="ECO:0000256" key="8">
    <source>
        <dbReference type="ARBA" id="ARBA00029894"/>
    </source>
</evidence>
<dbReference type="InterPro" id="IPR041354">
    <property type="entry name" value="4PPT_N"/>
</dbReference>
<feature type="binding site" evidence="12">
    <location>
        <position position="160"/>
    </location>
    <ligand>
        <name>CoA</name>
        <dbReference type="ChEBI" id="CHEBI:57287"/>
    </ligand>
</feature>
<dbReference type="GO" id="GO:0000287">
    <property type="term" value="F:magnesium ion binding"/>
    <property type="evidence" value="ECO:0007669"/>
    <property type="project" value="InterPro"/>
</dbReference>
<sequence length="225" mass="25037">MLAPSGQPDVLMMLASYNLLTYSEKLFSDLSVPFPAHLRQAVKKRCAEYLASRVCTRYALGLLGVKNFILQNDQDRVPVWPEGMVGALSHTDGFISLLVGNSSCGKLHGIDCEHIIQQERVDALRETIITADENHILQQGGLYGGVALTVAFSIKESLYKALFPHTRQFMDFKAAEITACSRDTNLISLQLTRPLSARFPTGRNFTGYFNIQDGRVLTWLIASLR</sequence>
<dbReference type="GO" id="GO:0009366">
    <property type="term" value="C:enterobactin synthetase complex"/>
    <property type="evidence" value="ECO:0007669"/>
    <property type="project" value="InterPro"/>
</dbReference>
<evidence type="ECO:0000256" key="7">
    <source>
        <dbReference type="ARBA" id="ARBA00023191"/>
    </source>
</evidence>
<evidence type="ECO:0000256" key="5">
    <source>
        <dbReference type="ARBA" id="ARBA00019087"/>
    </source>
</evidence>
<comment type="similarity">
    <text evidence="3">Belongs to the P-Pant transferase superfamily. EntD family.</text>
</comment>
<evidence type="ECO:0000259" key="15">
    <source>
        <dbReference type="Pfam" id="PF17837"/>
    </source>
</evidence>
<dbReference type="PANTHER" id="PTHR38096">
    <property type="entry name" value="ENTEROBACTIN SYNTHASE COMPONENT D"/>
    <property type="match status" value="1"/>
</dbReference>
<feature type="binding site" evidence="12">
    <location>
        <begin position="89"/>
        <end position="90"/>
    </location>
    <ligand>
        <name>CoA</name>
        <dbReference type="ChEBI" id="CHEBI:57287"/>
    </ligand>
</feature>
<evidence type="ECO:0000256" key="10">
    <source>
        <dbReference type="ARBA" id="ARBA00049176"/>
    </source>
</evidence>
<dbReference type="UniPathway" id="UPA00017"/>
<feature type="domain" description="4'-phosphopantetheinyl transferase" evidence="14">
    <location>
        <begin position="109"/>
        <end position="190"/>
    </location>
</feature>
<evidence type="ECO:0000256" key="9">
    <source>
        <dbReference type="ARBA" id="ARBA00031996"/>
    </source>
</evidence>
<evidence type="ECO:0000256" key="12">
    <source>
        <dbReference type="PIRSR" id="PIRSR603542-1"/>
    </source>
</evidence>
<evidence type="ECO:0000256" key="2">
    <source>
        <dbReference type="ARBA" id="ARBA00004993"/>
    </source>
</evidence>
<name>A0A345CSN6_9GAMM</name>
<dbReference type="GO" id="GO:0009239">
    <property type="term" value="P:enterobactin biosynthetic process"/>
    <property type="evidence" value="ECO:0007669"/>
    <property type="project" value="UniProtKB-UniPathway"/>
</dbReference>
<evidence type="ECO:0000256" key="13">
    <source>
        <dbReference type="PIRSR" id="PIRSR603542-2"/>
    </source>
</evidence>
<evidence type="ECO:0000256" key="1">
    <source>
        <dbReference type="ARBA" id="ARBA00003937"/>
    </source>
</evidence>
<evidence type="ECO:0000259" key="14">
    <source>
        <dbReference type="Pfam" id="PF01648"/>
    </source>
</evidence>
<feature type="binding site" evidence="13">
    <location>
        <position position="113"/>
    </location>
    <ligand>
        <name>Mg(2+)</name>
        <dbReference type="ChEBI" id="CHEBI:18420"/>
    </ligand>
</feature>
<dbReference type="GO" id="GO:0005886">
    <property type="term" value="C:plasma membrane"/>
    <property type="evidence" value="ECO:0007669"/>
    <property type="project" value="TreeGrafter"/>
</dbReference>
<evidence type="ECO:0000256" key="3">
    <source>
        <dbReference type="ARBA" id="ARBA00008342"/>
    </source>
</evidence>
<reference evidence="16 17" key="1">
    <citation type="submission" date="2016-01" db="EMBL/GenBank/DDBJ databases">
        <authorList>
            <person name="Oliw E.H."/>
        </authorList>
    </citation>
    <scope>NUCLEOTIDE SEQUENCE [LARGE SCALE GENOMIC DNA]</scope>
    <source>
        <strain evidence="16 17">MDcuke</strain>
    </source>
</reference>
<dbReference type="PANTHER" id="PTHR38096:SF1">
    <property type="entry name" value="ENTEROBACTIN SYNTHASE COMPONENT D"/>
    <property type="match status" value="1"/>
</dbReference>
<feature type="domain" description="4'-phosphopantetheinyl transferase N-terminal" evidence="15">
    <location>
        <begin position="36"/>
        <end position="96"/>
    </location>
</feature>
<dbReference type="GO" id="GO:0008897">
    <property type="term" value="F:holo-[acyl-carrier-protein] synthase activity"/>
    <property type="evidence" value="ECO:0007669"/>
    <property type="project" value="InterPro"/>
</dbReference>
<gene>
    <name evidence="16" type="ORF">AV903_11040</name>
</gene>
<dbReference type="PRINTS" id="PR01399">
    <property type="entry name" value="ENTSNTHTASED"/>
</dbReference>
<dbReference type="InterPro" id="IPR003542">
    <property type="entry name" value="Enbac_synth_compD-like"/>
</dbReference>
<dbReference type="AlphaFoldDB" id="A0A345CSN6"/>
<evidence type="ECO:0000313" key="17">
    <source>
        <dbReference type="Proteomes" id="UP000264980"/>
    </source>
</evidence>
<keyword evidence="13" id="KW-0479">Metal-binding</keyword>
<protein>
    <recommendedName>
        <fullName evidence="5">Enterobactin synthase component D</fullName>
    </recommendedName>
    <alternativeName>
        <fullName evidence="8">4'-phosphopantetheinyl transferase EntD</fullName>
    </alternativeName>
    <alternativeName>
        <fullName evidence="9">Enterochelin synthase D</fullName>
    </alternativeName>
</protein>
<comment type="pathway">
    <text evidence="2">Siderophore biosynthesis; enterobactin biosynthesis.</text>
</comment>
<dbReference type="InterPro" id="IPR008278">
    <property type="entry name" value="4-PPantetheinyl_Trfase_dom"/>
</dbReference>
<comment type="subunit">
    <text evidence="4">EntB, EntD, EntE, and EntF form a multienzyme complex called enterobactin synthase.</text>
</comment>
<feature type="binding site" evidence="12">
    <location>
        <position position="53"/>
    </location>
    <ligand>
        <name>CoA</name>
        <dbReference type="ChEBI" id="CHEBI:57287"/>
    </ligand>
</feature>
<comment type="function">
    <text evidence="1">Involved in the biosynthesis of the siderophore enterobactin (enterochelin), which is a macrocyclic trimeric lactone of N-(2,3-dihydroxybenzoyl)-serine. The serine trilactone serves as a scaffolding for the three catechol functionalities that provide hexadentate coordination for the tightly ligated iron(2+) atoms. Plays an essential role in the assembly of the enterobactin by catalyzing the transfer of the 4'-phosphopantetheine (Ppant) moiety from coenzyme A to the apo-domains of both EntB (ArCP domain) and EntF (PCP domain) to yield their holo-forms which make them competent for the activation of 2,3-dihydroxybenzoate (DHB) and L-serine, respectively.</text>
</comment>
<feature type="binding site" evidence="12">
    <location>
        <position position="45"/>
    </location>
    <ligand>
        <name>CoA</name>
        <dbReference type="ChEBI" id="CHEBI:57287"/>
    </ligand>
</feature>
<comment type="catalytic activity">
    <reaction evidence="10">
        <text>apo-[aryl-carrier protein] + CoA = holo-[aryl-carrier protein] + adenosine 3',5'-bisphosphate + H(+)</text>
        <dbReference type="Rhea" id="RHEA:48404"/>
        <dbReference type="Rhea" id="RHEA-COMP:15903"/>
        <dbReference type="Rhea" id="RHEA-COMP:17557"/>
        <dbReference type="ChEBI" id="CHEBI:15378"/>
        <dbReference type="ChEBI" id="CHEBI:29999"/>
        <dbReference type="ChEBI" id="CHEBI:57287"/>
        <dbReference type="ChEBI" id="CHEBI:58343"/>
        <dbReference type="ChEBI" id="CHEBI:64479"/>
    </reaction>
</comment>
<dbReference type="EMBL" id="CP013970">
    <property type="protein sequence ID" value="AXF76453.1"/>
    <property type="molecule type" value="Genomic_DNA"/>
</dbReference>
<keyword evidence="7" id="KW-0259">Enterobactin biosynthesis</keyword>
<dbReference type="InterPro" id="IPR037143">
    <property type="entry name" value="4-PPantetheinyl_Trfase_dom_sf"/>
</dbReference>
<feature type="binding site" evidence="12">
    <location>
        <position position="111"/>
    </location>
    <ligand>
        <name>CoA</name>
        <dbReference type="ChEBI" id="CHEBI:57287"/>
    </ligand>
</feature>
<evidence type="ECO:0000256" key="4">
    <source>
        <dbReference type="ARBA" id="ARBA00011503"/>
    </source>
</evidence>
<feature type="binding site" evidence="12">
    <location>
        <position position="156"/>
    </location>
    <ligand>
        <name>CoA</name>
        <dbReference type="ChEBI" id="CHEBI:57287"/>
    </ligand>
</feature>
<keyword evidence="6 16" id="KW-0808">Transferase</keyword>
<comment type="catalytic activity">
    <reaction evidence="11">
        <text>apo-[peptidyl-carrier protein] + CoA = holo-[peptidyl-carrier protein] + adenosine 3',5'-bisphosphate + H(+)</text>
        <dbReference type="Rhea" id="RHEA:46228"/>
        <dbReference type="Rhea" id="RHEA-COMP:11479"/>
        <dbReference type="Rhea" id="RHEA-COMP:11480"/>
        <dbReference type="ChEBI" id="CHEBI:15378"/>
        <dbReference type="ChEBI" id="CHEBI:29999"/>
        <dbReference type="ChEBI" id="CHEBI:57287"/>
        <dbReference type="ChEBI" id="CHEBI:58343"/>
        <dbReference type="ChEBI" id="CHEBI:64479"/>
    </reaction>
</comment>
<evidence type="ECO:0000313" key="16">
    <source>
        <dbReference type="EMBL" id="AXF76453.1"/>
    </source>
</evidence>
<dbReference type="Pfam" id="PF01648">
    <property type="entry name" value="ACPS"/>
    <property type="match status" value="1"/>
</dbReference>
<proteinExistence type="inferred from homology"/>
<keyword evidence="13" id="KW-0460">Magnesium</keyword>
<organism evidence="16 17">
    <name type="scientific">Erwinia tracheiphila</name>
    <dbReference type="NCBI Taxonomy" id="65700"/>
    <lineage>
        <taxon>Bacteria</taxon>
        <taxon>Pseudomonadati</taxon>
        <taxon>Pseudomonadota</taxon>
        <taxon>Gammaproteobacteria</taxon>
        <taxon>Enterobacterales</taxon>
        <taxon>Erwiniaceae</taxon>
        <taxon>Erwinia</taxon>
    </lineage>
</organism>
<dbReference type="SUPFAM" id="SSF56214">
    <property type="entry name" value="4'-phosphopantetheinyl transferase"/>
    <property type="match status" value="1"/>
</dbReference>
<evidence type="ECO:0000256" key="6">
    <source>
        <dbReference type="ARBA" id="ARBA00022679"/>
    </source>
</evidence>
<dbReference type="Proteomes" id="UP000264980">
    <property type="component" value="Chromosome"/>
</dbReference>
<accession>A0A345CSN6</accession>
<feature type="binding site" evidence="13">
    <location>
        <position position="111"/>
    </location>
    <ligand>
        <name>Mg(2+)</name>
        <dbReference type="ChEBI" id="CHEBI:18420"/>
    </ligand>
</feature>